<dbReference type="InterPro" id="IPR025383">
    <property type="entry name" value="MrpA_C/MbhD"/>
</dbReference>
<evidence type="ECO:0000256" key="8">
    <source>
        <dbReference type="ARBA" id="ARBA00023136"/>
    </source>
</evidence>
<feature type="transmembrane region" description="Helical" evidence="10">
    <location>
        <begin position="199"/>
        <end position="216"/>
    </location>
</feature>
<evidence type="ECO:0000259" key="12">
    <source>
        <dbReference type="Pfam" id="PF00662"/>
    </source>
</evidence>
<keyword evidence="4" id="KW-1003">Cell membrane</keyword>
<dbReference type="InterPro" id="IPR046806">
    <property type="entry name" value="MrpA_C/MbhE"/>
</dbReference>
<feature type="transmembrane region" description="Helical" evidence="10">
    <location>
        <begin position="566"/>
        <end position="588"/>
    </location>
</feature>
<dbReference type="GO" id="GO:0005886">
    <property type="term" value="C:plasma membrane"/>
    <property type="evidence" value="ECO:0007669"/>
    <property type="project" value="UniProtKB-SubCell"/>
</dbReference>
<evidence type="ECO:0000259" key="11">
    <source>
        <dbReference type="Pfam" id="PF00361"/>
    </source>
</evidence>
<feature type="transmembrane region" description="Helical" evidence="10">
    <location>
        <begin position="629"/>
        <end position="649"/>
    </location>
</feature>
<keyword evidence="15" id="KW-0614">Plasmid</keyword>
<feature type="domain" description="NADH:quinone oxidoreductase/Mrp antiporter transmembrane" evidence="11">
    <location>
        <begin position="124"/>
        <end position="399"/>
    </location>
</feature>
<dbReference type="GO" id="GO:0015297">
    <property type="term" value="F:antiporter activity"/>
    <property type="evidence" value="ECO:0007669"/>
    <property type="project" value="UniProtKB-KW"/>
</dbReference>
<evidence type="ECO:0000256" key="3">
    <source>
        <dbReference type="ARBA" id="ARBA00022449"/>
    </source>
</evidence>
<dbReference type="Pfam" id="PF20501">
    <property type="entry name" value="MbhE"/>
    <property type="match status" value="1"/>
</dbReference>
<protein>
    <submittedName>
        <fullName evidence="15">Na(+)/H(+) antiporter subunit A (Multiple resistance and pH homeostasis protein A) (Mrp complex subunit A)</fullName>
    </submittedName>
</protein>
<evidence type="ECO:0000256" key="5">
    <source>
        <dbReference type="ARBA" id="ARBA00022692"/>
    </source>
</evidence>
<dbReference type="eggNOG" id="COG1009">
    <property type="taxonomic scope" value="Bacteria"/>
</dbReference>
<feature type="domain" description="MrpA C-terminal/MbhE" evidence="14">
    <location>
        <begin position="688"/>
        <end position="774"/>
    </location>
</feature>
<keyword evidence="5 9" id="KW-0812">Transmembrane</keyword>
<dbReference type="Pfam" id="PF00662">
    <property type="entry name" value="Proton_antipo_N"/>
    <property type="match status" value="1"/>
</dbReference>
<dbReference type="PANTHER" id="PTHR43373">
    <property type="entry name" value="NA(+)/H(+) ANTIPORTER SUBUNIT"/>
    <property type="match status" value="1"/>
</dbReference>
<dbReference type="Pfam" id="PF13244">
    <property type="entry name" value="MbhD"/>
    <property type="match status" value="1"/>
</dbReference>
<dbReference type="HOGENOM" id="CLU_007100_2_2_0"/>
<dbReference type="InterPro" id="IPR001516">
    <property type="entry name" value="Proton_antipo_N"/>
</dbReference>
<dbReference type="EMBL" id="CP001276">
    <property type="protein sequence ID" value="ACM06414.1"/>
    <property type="molecule type" value="Genomic_DNA"/>
</dbReference>
<feature type="transmembrane region" description="Helical" evidence="10">
    <location>
        <begin position="267"/>
        <end position="288"/>
    </location>
</feature>
<organism evidence="15 16">
    <name type="scientific">Thermomicrobium roseum (strain ATCC 27502 / DSM 5159 / P-2)</name>
    <dbReference type="NCBI Taxonomy" id="309801"/>
    <lineage>
        <taxon>Bacteria</taxon>
        <taxon>Pseudomonadati</taxon>
        <taxon>Thermomicrobiota</taxon>
        <taxon>Thermomicrobia</taxon>
        <taxon>Thermomicrobiales</taxon>
        <taxon>Thermomicrobiaceae</taxon>
        <taxon>Thermomicrobium</taxon>
    </lineage>
</organism>
<reference evidence="15 16" key="1">
    <citation type="journal article" date="2009" name="PLoS ONE">
        <title>Complete genome sequence of the aerobic CO-oxidizing thermophile Thermomicrobium roseum.</title>
        <authorList>
            <person name="Wu D."/>
            <person name="Raymond J."/>
            <person name="Wu M."/>
            <person name="Chatterji S."/>
            <person name="Ren Q."/>
            <person name="Graham J.E."/>
            <person name="Bryant D.A."/>
            <person name="Robb F."/>
            <person name="Colman A."/>
            <person name="Tallon L.J."/>
            <person name="Badger J.H."/>
            <person name="Madupu R."/>
            <person name="Ward N.L."/>
            <person name="Eisen J.A."/>
        </authorList>
    </citation>
    <scope>NUCLEOTIDE SEQUENCE [LARGE SCALE GENOMIC DNA]</scope>
    <source>
        <strain evidence="16">ATCC 27502 / DSM 5159 / P-2</strain>
        <plasmid evidence="15">unnamed</plasmid>
    </source>
</reference>
<name>B9L3L1_THERP</name>
<evidence type="ECO:0000256" key="9">
    <source>
        <dbReference type="RuleBase" id="RU000320"/>
    </source>
</evidence>
<feature type="transmembrane region" description="Helical" evidence="10">
    <location>
        <begin position="319"/>
        <end position="342"/>
    </location>
</feature>
<evidence type="ECO:0000259" key="14">
    <source>
        <dbReference type="Pfam" id="PF20501"/>
    </source>
</evidence>
<dbReference type="AlphaFoldDB" id="B9L3L1"/>
<accession>B9L3L1</accession>
<dbReference type="Pfam" id="PF00361">
    <property type="entry name" value="Proton_antipo_M"/>
    <property type="match status" value="1"/>
</dbReference>
<feature type="transmembrane region" description="Helical" evidence="10">
    <location>
        <begin position="295"/>
        <end position="313"/>
    </location>
</feature>
<dbReference type="PRINTS" id="PR01434">
    <property type="entry name" value="NADHDHGNASE5"/>
</dbReference>
<evidence type="ECO:0000313" key="16">
    <source>
        <dbReference type="Proteomes" id="UP000000447"/>
    </source>
</evidence>
<keyword evidence="8 10" id="KW-0472">Membrane</keyword>
<evidence type="ECO:0000313" key="15">
    <source>
        <dbReference type="EMBL" id="ACM06414.1"/>
    </source>
</evidence>
<feature type="transmembrane region" description="Helical" evidence="10">
    <location>
        <begin position="494"/>
        <end position="515"/>
    </location>
</feature>
<feature type="transmembrane region" description="Helical" evidence="10">
    <location>
        <begin position="694"/>
        <end position="714"/>
    </location>
</feature>
<feature type="transmembrane region" description="Helical" evidence="10">
    <location>
        <begin position="655"/>
        <end position="674"/>
    </location>
</feature>
<feature type="domain" description="MrpA C-terminal/MbhD" evidence="13">
    <location>
        <begin position="613"/>
        <end position="678"/>
    </location>
</feature>
<feature type="transmembrane region" description="Helical" evidence="10">
    <location>
        <begin position="442"/>
        <end position="474"/>
    </location>
</feature>
<feature type="transmembrane region" description="Helical" evidence="10">
    <location>
        <begin position="398"/>
        <end position="421"/>
    </location>
</feature>
<dbReference type="RefSeq" id="WP_012642401.1">
    <property type="nucleotide sequence ID" value="NC_011961.1"/>
</dbReference>
<dbReference type="eggNOG" id="COG2111">
    <property type="taxonomic scope" value="Bacteria"/>
</dbReference>
<dbReference type="InterPro" id="IPR001750">
    <property type="entry name" value="ND/Mrp_TM"/>
</dbReference>
<evidence type="ECO:0000256" key="7">
    <source>
        <dbReference type="ARBA" id="ARBA00023065"/>
    </source>
</evidence>
<dbReference type="PANTHER" id="PTHR43373:SF1">
    <property type="entry name" value="NA(+)_H(+) ANTIPORTER SUBUNIT A"/>
    <property type="match status" value="1"/>
</dbReference>
<keyword evidence="6 10" id="KW-1133">Transmembrane helix</keyword>
<keyword evidence="3" id="KW-0050">Antiport</keyword>
<gene>
    <name evidence="15" type="ordered locus">trd_A0375</name>
</gene>
<dbReference type="InterPro" id="IPR050616">
    <property type="entry name" value="CPA3_Na-H_Antiporter_A"/>
</dbReference>
<keyword evidence="7" id="KW-0406">Ion transport</keyword>
<dbReference type="GO" id="GO:0006811">
    <property type="term" value="P:monoatomic ion transport"/>
    <property type="evidence" value="ECO:0007669"/>
    <property type="project" value="UniProtKB-KW"/>
</dbReference>
<geneLocation type="plasmid" evidence="16">
    <name>Tros</name>
</geneLocation>
<evidence type="ECO:0000256" key="10">
    <source>
        <dbReference type="SAM" id="Phobius"/>
    </source>
</evidence>
<keyword evidence="2" id="KW-0813">Transport</keyword>
<comment type="subcellular location">
    <subcellularLocation>
        <location evidence="1">Cell membrane</location>
        <topology evidence="1">Multi-pass membrane protein</topology>
    </subcellularLocation>
    <subcellularLocation>
        <location evidence="9">Membrane</location>
        <topology evidence="9">Multi-pass membrane protein</topology>
    </subcellularLocation>
</comment>
<feature type="transmembrane region" description="Helical" evidence="10">
    <location>
        <begin position="748"/>
        <end position="767"/>
    </location>
</feature>
<evidence type="ECO:0000256" key="2">
    <source>
        <dbReference type="ARBA" id="ARBA00022448"/>
    </source>
</evidence>
<feature type="domain" description="NADH-Ubiquinone oxidoreductase (complex I) chain 5 N-terminal" evidence="12">
    <location>
        <begin position="63"/>
        <end position="107"/>
    </location>
</feature>
<evidence type="ECO:0000256" key="4">
    <source>
        <dbReference type="ARBA" id="ARBA00022475"/>
    </source>
</evidence>
<feature type="transmembrane region" description="Helical" evidence="10">
    <location>
        <begin position="354"/>
        <end position="378"/>
    </location>
</feature>
<evidence type="ECO:0000256" key="6">
    <source>
        <dbReference type="ARBA" id="ARBA00022989"/>
    </source>
</evidence>
<feature type="transmembrane region" description="Helical" evidence="10">
    <location>
        <begin position="600"/>
        <end position="622"/>
    </location>
</feature>
<evidence type="ECO:0000256" key="1">
    <source>
        <dbReference type="ARBA" id="ARBA00004651"/>
    </source>
</evidence>
<feature type="transmembrane region" description="Helical" evidence="10">
    <location>
        <begin position="159"/>
        <end position="179"/>
    </location>
</feature>
<keyword evidence="16" id="KW-1185">Reference proteome</keyword>
<feature type="transmembrane region" description="Helical" evidence="10">
    <location>
        <begin position="77"/>
        <end position="98"/>
    </location>
</feature>
<dbReference type="KEGG" id="tro:trd_A0375"/>
<feature type="transmembrane region" description="Helical" evidence="10">
    <location>
        <begin position="105"/>
        <end position="122"/>
    </location>
</feature>
<sequence>MLAGLASLFILAFLAPWLGDRLAARFGYLAALTSFVLFGWYASQLPAVTHGPTRVETISWLPTLGADLTLRLDGLGLLFALLVTGIGALIALYSVAYLEHHPRRRAFWVAFLAFEAAMLGLVLADDVILLFVFWELTSITSFFLIGLENERERARTSATQALIVTGSGGLALLTGLLILVQRTGSLRLSEILAQGPLDADGLVTTAFLLILLGAAAKSAQVPLHFWLPNAMEAPTPVSAYLHSATMVKAGVYLLARMTPAFGEHPWWQPSLGVLGGATALVGALLAVQQRDLKRLLAYSTISALGTLVFLLSFGEPGWLPFALFLLAHALYKGGAFLLAGAIDHATGERVLDRLGGLAGLFPGLAIVAGLVVLAAAGLPPTLSFVAKELVLETSWNELPLPGLLVLLAALSGQTAVAWLLLRPFVGQPRTAPEHAHAPAWQLLTAPALLGAAASLSGLLTSSLGPLASAVVASLSGHEPTSVKLALWHGLTPALGLSLLVLLLGGALAVSWPIALRLGDRLRTTESWSPTAGALAAWGSESWYFRTLAVINSVAIRQTRLLQSGYLRVYVMVTVLTLVSLSLLTVGRYRAELLAHWSPPHLSAIDVVDASLALIILVAALVAVRATERLAAIAALGALGFSLAVLYARFSAPDLAITQVLVDTLTVVLLVFAFYRLPRYARLSTTRARVRDAIVAMLFGMTMSLFAFLMIGSPARERISTFFLEQSYPAAHGRNVVNVILVDFRALDTLGEITVLGLAGLGVTALLYRRRQKEEGT</sequence>
<proteinExistence type="predicted"/>
<evidence type="ECO:0000259" key="13">
    <source>
        <dbReference type="Pfam" id="PF13244"/>
    </source>
</evidence>
<dbReference type="Proteomes" id="UP000000447">
    <property type="component" value="Plasmid unnamed"/>
</dbReference>